<evidence type="ECO:0000313" key="1">
    <source>
        <dbReference type="EMBL" id="GAA3377705.1"/>
    </source>
</evidence>
<evidence type="ECO:0000313" key="2">
    <source>
        <dbReference type="Proteomes" id="UP001499990"/>
    </source>
</evidence>
<name>A0ABP6SIE0_9ACTN</name>
<comment type="caution">
    <text evidence="1">The sequence shown here is derived from an EMBL/GenBank/DDBJ whole genome shotgun (WGS) entry which is preliminary data.</text>
</comment>
<evidence type="ECO:0008006" key="3">
    <source>
        <dbReference type="Google" id="ProtNLM"/>
    </source>
</evidence>
<keyword evidence="2" id="KW-1185">Reference proteome</keyword>
<gene>
    <name evidence="1" type="ORF">GCM10020367_54420</name>
</gene>
<dbReference type="EMBL" id="BAAAYL010000001">
    <property type="protein sequence ID" value="GAA3377705.1"/>
    <property type="molecule type" value="Genomic_DNA"/>
</dbReference>
<dbReference type="Proteomes" id="UP001499990">
    <property type="component" value="Unassembled WGS sequence"/>
</dbReference>
<accession>A0ABP6SIE0</accession>
<reference evidence="2" key="1">
    <citation type="journal article" date="2019" name="Int. J. Syst. Evol. Microbiol.">
        <title>The Global Catalogue of Microorganisms (GCM) 10K type strain sequencing project: providing services to taxonomists for standard genome sequencing and annotation.</title>
        <authorList>
            <consortium name="The Broad Institute Genomics Platform"/>
            <consortium name="The Broad Institute Genome Sequencing Center for Infectious Disease"/>
            <person name="Wu L."/>
            <person name="Ma J."/>
        </authorList>
    </citation>
    <scope>NUCLEOTIDE SEQUENCE [LARGE SCALE GENOMIC DNA]</scope>
    <source>
        <strain evidence="2">JCM 9651</strain>
    </source>
</reference>
<organism evidence="1 2">
    <name type="scientific">Streptomyces sannanensis</name>
    <dbReference type="NCBI Taxonomy" id="285536"/>
    <lineage>
        <taxon>Bacteria</taxon>
        <taxon>Bacillati</taxon>
        <taxon>Actinomycetota</taxon>
        <taxon>Actinomycetes</taxon>
        <taxon>Kitasatosporales</taxon>
        <taxon>Streptomycetaceae</taxon>
        <taxon>Streptomyces</taxon>
    </lineage>
</organism>
<sequence length="72" mass="7961">MFADARADAAVFASGVLVDTGHPRRGHLRLGQRVDQVQDRAPADVDPERFPDRVFAFDEFGLLGIRPTGARR</sequence>
<protein>
    <recommendedName>
        <fullName evidence="3">Transposase</fullName>
    </recommendedName>
</protein>
<proteinExistence type="predicted"/>